<dbReference type="GO" id="GO:0016125">
    <property type="term" value="P:sterol metabolic process"/>
    <property type="evidence" value="ECO:0007669"/>
    <property type="project" value="UniProtKB-UniRule"/>
</dbReference>
<keyword evidence="5 10" id="KW-0256">Endoplasmic reticulum</keyword>
<evidence type="ECO:0000256" key="6">
    <source>
        <dbReference type="ARBA" id="ARBA00022989"/>
    </source>
</evidence>
<dbReference type="GO" id="GO:0032366">
    <property type="term" value="P:intracellular sterol transport"/>
    <property type="evidence" value="ECO:0007669"/>
    <property type="project" value="UniProtKB-UniRule"/>
</dbReference>
<dbReference type="GO" id="GO:0005794">
    <property type="term" value="C:Golgi apparatus"/>
    <property type="evidence" value="ECO:0007669"/>
    <property type="project" value="TreeGrafter"/>
</dbReference>
<evidence type="ECO:0000256" key="8">
    <source>
        <dbReference type="ARBA" id="ARBA00023098"/>
    </source>
</evidence>
<keyword evidence="4 10" id="KW-0812">Transmembrane</keyword>
<sequence length="230" mass="25951">MICVECAADVVDVYKEFSTGNARLTRCGSCKKAADKYVEFETMLIILDLILHKIQVYRHILFNVFPNMDEGLTRIVLKMIPGIIFFDTYLRWHRIHSLSILKYSLILPYNAYISLFWASTFELIAFVGGVIIAARILTTGSLNYLHLIVSVIISSFGKLFIVLMMIWDCNAHYGPIINIFVLSSNITALRVSLGTTSIKATAIVASAFIIRLLVQLALRAYDPFIVFSIL</sequence>
<dbReference type="GO" id="GO:0032541">
    <property type="term" value="C:cortical endoplasmic reticulum"/>
    <property type="evidence" value="ECO:0007669"/>
    <property type="project" value="TreeGrafter"/>
</dbReference>
<comment type="subcellular location">
    <subcellularLocation>
        <location evidence="1 10">Endoplasmic reticulum membrane</location>
        <topology evidence="1 10">Multi-pass membrane protein</topology>
    </subcellularLocation>
</comment>
<keyword evidence="9 10" id="KW-0472">Membrane</keyword>
<feature type="transmembrane region" description="Helical" evidence="10">
    <location>
        <begin position="144"/>
        <end position="167"/>
    </location>
</feature>
<proteinExistence type="inferred from homology"/>
<comment type="function">
    <text evidence="10">Regulates also the sphingolipid metabolism.</text>
</comment>
<evidence type="ECO:0000313" key="11">
    <source>
        <dbReference type="EMBL" id="CRZ06967.1"/>
    </source>
</evidence>
<dbReference type="PANTHER" id="PTHR14467:SF0">
    <property type="entry name" value="PROTEIN ARV1"/>
    <property type="match status" value="1"/>
</dbReference>
<evidence type="ECO:0000256" key="9">
    <source>
        <dbReference type="ARBA" id="ARBA00023136"/>
    </source>
</evidence>
<accession>A0A0H5QZ26</accession>
<evidence type="ECO:0000256" key="1">
    <source>
        <dbReference type="ARBA" id="ARBA00004477"/>
    </source>
</evidence>
<keyword evidence="3 10" id="KW-0813">Transport</keyword>
<dbReference type="GO" id="GO:0005789">
    <property type="term" value="C:endoplasmic reticulum membrane"/>
    <property type="evidence" value="ECO:0007669"/>
    <property type="project" value="UniProtKB-SubCell"/>
</dbReference>
<evidence type="ECO:0000256" key="2">
    <source>
        <dbReference type="ARBA" id="ARBA00009187"/>
    </source>
</evidence>
<dbReference type="GO" id="GO:0006665">
    <property type="term" value="P:sphingolipid metabolic process"/>
    <property type="evidence" value="ECO:0007669"/>
    <property type="project" value="UniProtKB-UniRule"/>
</dbReference>
<organism evidence="11">
    <name type="scientific">Spongospora subterranea</name>
    <dbReference type="NCBI Taxonomy" id="70186"/>
    <lineage>
        <taxon>Eukaryota</taxon>
        <taxon>Sar</taxon>
        <taxon>Rhizaria</taxon>
        <taxon>Endomyxa</taxon>
        <taxon>Phytomyxea</taxon>
        <taxon>Plasmodiophorida</taxon>
        <taxon>Plasmodiophoridae</taxon>
        <taxon>Spongospora</taxon>
    </lineage>
</organism>
<keyword evidence="6 10" id="KW-1133">Transmembrane helix</keyword>
<protein>
    <recommendedName>
        <fullName evidence="10">Protein ARV</fullName>
    </recommendedName>
</protein>
<name>A0A0H5QZ26_9EUKA</name>
<evidence type="ECO:0000256" key="4">
    <source>
        <dbReference type="ARBA" id="ARBA00022692"/>
    </source>
</evidence>
<evidence type="ECO:0000256" key="7">
    <source>
        <dbReference type="ARBA" id="ARBA00023055"/>
    </source>
</evidence>
<dbReference type="AlphaFoldDB" id="A0A0H5QZ26"/>
<feature type="transmembrane region" description="Helical" evidence="10">
    <location>
        <begin position="112"/>
        <end position="137"/>
    </location>
</feature>
<keyword evidence="10" id="KW-0746">Sphingolipid metabolism</keyword>
<evidence type="ECO:0000256" key="3">
    <source>
        <dbReference type="ARBA" id="ARBA00022448"/>
    </source>
</evidence>
<reference evidence="11" key="1">
    <citation type="submission" date="2015-04" db="EMBL/GenBank/DDBJ databases">
        <title>The genome sequence of the plant pathogenic Rhizarian Plasmodiophora brassicae reveals insights in its biotrophic life cycle and the origin of chitin synthesis.</title>
        <authorList>
            <person name="Schwelm A."/>
            <person name="Fogelqvist J."/>
            <person name="Knaust A."/>
            <person name="Julke S."/>
            <person name="Lilja T."/>
            <person name="Dhandapani V."/>
            <person name="Bonilla-Rosso G."/>
            <person name="Karlsson M."/>
            <person name="Shevchenko A."/>
            <person name="Choi S.R."/>
            <person name="Kim H.G."/>
            <person name="Park J.Y."/>
            <person name="Lim Y.P."/>
            <person name="Ludwig-Muller J."/>
            <person name="Dixelius C."/>
        </authorList>
    </citation>
    <scope>NUCLEOTIDE SEQUENCE</scope>
    <source>
        <tissue evidence="11">Potato root galls</tissue>
    </source>
</reference>
<comment type="similarity">
    <text evidence="2 10">Belongs to the ARV1 family.</text>
</comment>
<keyword evidence="7 10" id="KW-0445">Lipid transport</keyword>
<feature type="transmembrane region" description="Helical" evidence="10">
    <location>
        <begin position="173"/>
        <end position="193"/>
    </location>
</feature>
<dbReference type="Pfam" id="PF04161">
    <property type="entry name" value="Arv1"/>
    <property type="match status" value="1"/>
</dbReference>
<evidence type="ECO:0000256" key="10">
    <source>
        <dbReference type="RuleBase" id="RU368065"/>
    </source>
</evidence>
<comment type="function">
    <text evidence="10">Mediator of sterol homeostasis involved in sterol uptake, trafficking and distribution into membranes.</text>
</comment>
<feature type="transmembrane region" description="Helical" evidence="10">
    <location>
        <begin position="200"/>
        <end position="221"/>
    </location>
</feature>
<evidence type="ECO:0000256" key="5">
    <source>
        <dbReference type="ARBA" id="ARBA00022824"/>
    </source>
</evidence>
<dbReference type="InterPro" id="IPR007290">
    <property type="entry name" value="Arv1"/>
</dbReference>
<dbReference type="PANTHER" id="PTHR14467">
    <property type="entry name" value="ARV1"/>
    <property type="match status" value="1"/>
</dbReference>
<dbReference type="GO" id="GO:0097036">
    <property type="term" value="P:regulation of plasma membrane sterol distribution"/>
    <property type="evidence" value="ECO:0007669"/>
    <property type="project" value="UniProtKB-UniRule"/>
</dbReference>
<dbReference type="EMBL" id="HACM01006525">
    <property type="protein sequence ID" value="CRZ06967.1"/>
    <property type="molecule type" value="Transcribed_RNA"/>
</dbReference>
<keyword evidence="8 10" id="KW-0443">Lipid metabolism</keyword>